<comment type="similarity">
    <text evidence="4 12">Belongs to the purine nucleoside phosphorylase YfiH/LACC1 family.</text>
</comment>
<dbReference type="NCBIfam" id="TIGR00726">
    <property type="entry name" value="peptidoglycan editing factor PgeF"/>
    <property type="match status" value="1"/>
</dbReference>
<dbReference type="InterPro" id="IPR003730">
    <property type="entry name" value="Cu_polyphenol_OxRdtase"/>
</dbReference>
<dbReference type="GO" id="GO:0016787">
    <property type="term" value="F:hydrolase activity"/>
    <property type="evidence" value="ECO:0007669"/>
    <property type="project" value="UniProtKB-KW"/>
</dbReference>
<organism evidence="13 14">
    <name type="scientific">Halobacillus salinus</name>
    <dbReference type="NCBI Taxonomy" id="192814"/>
    <lineage>
        <taxon>Bacteria</taxon>
        <taxon>Bacillati</taxon>
        <taxon>Bacillota</taxon>
        <taxon>Bacilli</taxon>
        <taxon>Bacillales</taxon>
        <taxon>Bacillaceae</taxon>
        <taxon>Halobacillus</taxon>
    </lineage>
</organism>
<dbReference type="Proteomes" id="UP000297982">
    <property type="component" value="Unassembled WGS sequence"/>
</dbReference>
<evidence type="ECO:0000256" key="7">
    <source>
        <dbReference type="ARBA" id="ARBA00022801"/>
    </source>
</evidence>
<dbReference type="PANTHER" id="PTHR30616:SF2">
    <property type="entry name" value="PURINE NUCLEOSIDE PHOSPHORYLASE LACC1"/>
    <property type="match status" value="1"/>
</dbReference>
<name>A0A4Z0H3K9_9BACI</name>
<evidence type="ECO:0000256" key="9">
    <source>
        <dbReference type="ARBA" id="ARBA00047989"/>
    </source>
</evidence>
<dbReference type="CDD" id="cd16833">
    <property type="entry name" value="YfiH"/>
    <property type="match status" value="1"/>
</dbReference>
<comment type="catalytic activity">
    <reaction evidence="1">
        <text>inosine + phosphate = alpha-D-ribose 1-phosphate + hypoxanthine</text>
        <dbReference type="Rhea" id="RHEA:27646"/>
        <dbReference type="ChEBI" id="CHEBI:17368"/>
        <dbReference type="ChEBI" id="CHEBI:17596"/>
        <dbReference type="ChEBI" id="CHEBI:43474"/>
        <dbReference type="ChEBI" id="CHEBI:57720"/>
        <dbReference type="EC" id="2.4.2.1"/>
    </reaction>
    <physiologicalReaction direction="left-to-right" evidence="1">
        <dbReference type="Rhea" id="RHEA:27647"/>
    </physiologicalReaction>
</comment>
<dbReference type="Pfam" id="PF02578">
    <property type="entry name" value="Cu-oxidase_4"/>
    <property type="match status" value="1"/>
</dbReference>
<evidence type="ECO:0000256" key="10">
    <source>
        <dbReference type="ARBA" id="ARBA00048968"/>
    </source>
</evidence>
<proteinExistence type="inferred from homology"/>
<dbReference type="GO" id="GO:0005507">
    <property type="term" value="F:copper ion binding"/>
    <property type="evidence" value="ECO:0007669"/>
    <property type="project" value="TreeGrafter"/>
</dbReference>
<keyword evidence="14" id="KW-1185">Reference proteome</keyword>
<accession>A0A4Z0H3K9</accession>
<evidence type="ECO:0000313" key="13">
    <source>
        <dbReference type="EMBL" id="TGB04993.1"/>
    </source>
</evidence>
<evidence type="ECO:0000256" key="2">
    <source>
        <dbReference type="ARBA" id="ARBA00001947"/>
    </source>
</evidence>
<gene>
    <name evidence="13" type="primary">pgeF</name>
    <name evidence="13" type="ORF">E4663_08365</name>
</gene>
<dbReference type="InterPro" id="IPR038371">
    <property type="entry name" value="Cu_polyphenol_OxRdtase_sf"/>
</dbReference>
<comment type="catalytic activity">
    <reaction evidence="9">
        <text>adenosine + H2O + H(+) = inosine + NH4(+)</text>
        <dbReference type="Rhea" id="RHEA:24408"/>
        <dbReference type="ChEBI" id="CHEBI:15377"/>
        <dbReference type="ChEBI" id="CHEBI:15378"/>
        <dbReference type="ChEBI" id="CHEBI:16335"/>
        <dbReference type="ChEBI" id="CHEBI:17596"/>
        <dbReference type="ChEBI" id="CHEBI:28938"/>
        <dbReference type="EC" id="3.5.4.4"/>
    </reaction>
    <physiologicalReaction direction="left-to-right" evidence="9">
        <dbReference type="Rhea" id="RHEA:24409"/>
    </physiologicalReaction>
</comment>
<sequence>MSELFQHTTKRQLTCFTEIPNLVCGLTTRQGGVSESPYDSLNMGLHVKDRDEDVIKNRKLLADEVGIPLDRWVMGEQVHGIQVRRVEEDDLGKGTVTLESAVPGVDGLITNQKNTMMAAFYADCVPLYFVDPTSGWIGIAHAGWKGTVNGMAKAMIDQLVAEGASIHDLKMTIGPCIRSQHYEVDDRVISHIPSELREEVLTPTDDHHALLDLKSLNRSLALQAGLEEQNVQMTSLDTYEEERLLYSHRRDQGKTGRMLGYIGWTS</sequence>
<evidence type="ECO:0000256" key="6">
    <source>
        <dbReference type="ARBA" id="ARBA00022723"/>
    </source>
</evidence>
<protein>
    <recommendedName>
        <fullName evidence="12">Purine nucleoside phosphorylase</fullName>
    </recommendedName>
</protein>
<keyword evidence="5" id="KW-0808">Transferase</keyword>
<keyword evidence="6" id="KW-0479">Metal-binding</keyword>
<evidence type="ECO:0000256" key="1">
    <source>
        <dbReference type="ARBA" id="ARBA00000553"/>
    </source>
</evidence>
<dbReference type="EMBL" id="SRJC01000001">
    <property type="protein sequence ID" value="TGB04993.1"/>
    <property type="molecule type" value="Genomic_DNA"/>
</dbReference>
<comment type="catalytic activity">
    <reaction evidence="10">
        <text>adenosine + phosphate = alpha-D-ribose 1-phosphate + adenine</text>
        <dbReference type="Rhea" id="RHEA:27642"/>
        <dbReference type="ChEBI" id="CHEBI:16335"/>
        <dbReference type="ChEBI" id="CHEBI:16708"/>
        <dbReference type="ChEBI" id="CHEBI:43474"/>
        <dbReference type="ChEBI" id="CHEBI:57720"/>
        <dbReference type="EC" id="2.4.2.1"/>
    </reaction>
    <physiologicalReaction direction="left-to-right" evidence="10">
        <dbReference type="Rhea" id="RHEA:27643"/>
    </physiologicalReaction>
</comment>
<keyword evidence="7" id="KW-0378">Hydrolase</keyword>
<dbReference type="RefSeq" id="WP_135327258.1">
    <property type="nucleotide sequence ID" value="NZ_SRJC01000001.1"/>
</dbReference>
<dbReference type="InterPro" id="IPR011324">
    <property type="entry name" value="Cytotoxic_necrot_fac-like_cat"/>
</dbReference>
<comment type="cofactor">
    <cofactor evidence="2">
        <name>Zn(2+)</name>
        <dbReference type="ChEBI" id="CHEBI:29105"/>
    </cofactor>
</comment>
<comment type="catalytic activity">
    <reaction evidence="11">
        <text>S-methyl-5'-thioadenosine + phosphate = 5-(methylsulfanyl)-alpha-D-ribose 1-phosphate + adenine</text>
        <dbReference type="Rhea" id="RHEA:11852"/>
        <dbReference type="ChEBI" id="CHEBI:16708"/>
        <dbReference type="ChEBI" id="CHEBI:17509"/>
        <dbReference type="ChEBI" id="CHEBI:43474"/>
        <dbReference type="ChEBI" id="CHEBI:58533"/>
        <dbReference type="EC" id="2.4.2.28"/>
    </reaction>
    <physiologicalReaction direction="left-to-right" evidence="11">
        <dbReference type="Rhea" id="RHEA:11853"/>
    </physiologicalReaction>
</comment>
<dbReference type="Gene3D" id="3.60.140.10">
    <property type="entry name" value="CNF1/YfiH-like putative cysteine hydrolases"/>
    <property type="match status" value="1"/>
</dbReference>
<evidence type="ECO:0000256" key="8">
    <source>
        <dbReference type="ARBA" id="ARBA00022833"/>
    </source>
</evidence>
<dbReference type="SUPFAM" id="SSF64438">
    <property type="entry name" value="CNF1/YfiH-like putative cysteine hydrolases"/>
    <property type="match status" value="1"/>
</dbReference>
<dbReference type="PANTHER" id="PTHR30616">
    <property type="entry name" value="UNCHARACTERIZED PROTEIN YFIH"/>
    <property type="match status" value="1"/>
</dbReference>
<comment type="function">
    <text evidence="3">Purine nucleoside enzyme that catalyzes the phosphorolysis of adenosine and inosine nucleosides, yielding D-ribose 1-phosphate and the respective free bases, adenine and hypoxanthine. Also catalyzes the phosphorolysis of S-methyl-5'-thioadenosine into adenine and S-methyl-5-thio-alpha-D-ribose 1-phosphate. Also has adenosine deaminase activity.</text>
</comment>
<dbReference type="AlphaFoldDB" id="A0A4Z0H3K9"/>
<evidence type="ECO:0000313" key="14">
    <source>
        <dbReference type="Proteomes" id="UP000297982"/>
    </source>
</evidence>
<dbReference type="GO" id="GO:0017061">
    <property type="term" value="F:S-methyl-5-thioadenosine phosphorylase activity"/>
    <property type="evidence" value="ECO:0007669"/>
    <property type="project" value="UniProtKB-EC"/>
</dbReference>
<evidence type="ECO:0000256" key="11">
    <source>
        <dbReference type="ARBA" id="ARBA00049893"/>
    </source>
</evidence>
<dbReference type="STRING" id="192814.GCA_900166575_02012"/>
<evidence type="ECO:0000256" key="4">
    <source>
        <dbReference type="ARBA" id="ARBA00007353"/>
    </source>
</evidence>
<evidence type="ECO:0000256" key="12">
    <source>
        <dbReference type="RuleBase" id="RU361274"/>
    </source>
</evidence>
<reference evidence="13 14" key="1">
    <citation type="journal article" date="2003" name="Int. J. Syst. Evol. Microbiol.">
        <title>Halobacillus salinus sp. nov., isolated from a salt lake on the coast of the East Sea in Korea.</title>
        <authorList>
            <person name="Yoon J.H."/>
            <person name="Kang K.H."/>
            <person name="Park Y.H."/>
        </authorList>
    </citation>
    <scope>NUCLEOTIDE SEQUENCE [LARGE SCALE GENOMIC DNA]</scope>
    <source>
        <strain evidence="13 14">HSL-3</strain>
    </source>
</reference>
<comment type="caution">
    <text evidence="13">The sequence shown here is derived from an EMBL/GenBank/DDBJ whole genome shotgun (WGS) entry which is preliminary data.</text>
</comment>
<evidence type="ECO:0000256" key="5">
    <source>
        <dbReference type="ARBA" id="ARBA00022679"/>
    </source>
</evidence>
<keyword evidence="8" id="KW-0862">Zinc</keyword>
<evidence type="ECO:0000256" key="3">
    <source>
        <dbReference type="ARBA" id="ARBA00003215"/>
    </source>
</evidence>